<keyword evidence="2" id="KW-0472">Membrane</keyword>
<keyword evidence="2" id="KW-0812">Transmembrane</keyword>
<protein>
    <recommendedName>
        <fullName evidence="5">Transmembrane protein</fullName>
    </recommendedName>
</protein>
<feature type="transmembrane region" description="Helical" evidence="2">
    <location>
        <begin position="198"/>
        <end position="219"/>
    </location>
</feature>
<dbReference type="RefSeq" id="WP_095197618.1">
    <property type="nucleotide sequence ID" value="NZ_CAAAIQ010000020.1"/>
</dbReference>
<dbReference type="AlphaFoldDB" id="A0A0W1A4L9"/>
<evidence type="ECO:0000313" key="3">
    <source>
        <dbReference type="EMBL" id="KTD76311.1"/>
    </source>
</evidence>
<feature type="transmembrane region" description="Helical" evidence="2">
    <location>
        <begin position="21"/>
        <end position="39"/>
    </location>
</feature>
<dbReference type="Proteomes" id="UP000054729">
    <property type="component" value="Unassembled WGS sequence"/>
</dbReference>
<reference evidence="3 4" key="1">
    <citation type="submission" date="2015-11" db="EMBL/GenBank/DDBJ databases">
        <title>Genomic analysis of 38 Legionella species identifies large and diverse effector repertoires.</title>
        <authorList>
            <person name="Burstein D."/>
            <person name="Amaro F."/>
            <person name="Zusman T."/>
            <person name="Lifshitz Z."/>
            <person name="Cohen O."/>
            <person name="Gilbert J.A."/>
            <person name="Pupko T."/>
            <person name="Shuman H.A."/>
            <person name="Segal G."/>
        </authorList>
    </citation>
    <scope>NUCLEOTIDE SEQUENCE [LARGE SCALE GENOMIC DNA]</scope>
    <source>
        <strain evidence="3 4">ATCC 51914</strain>
    </source>
</reference>
<keyword evidence="4" id="KW-1185">Reference proteome</keyword>
<feature type="region of interest" description="Disordered" evidence="1">
    <location>
        <begin position="461"/>
        <end position="485"/>
    </location>
</feature>
<evidence type="ECO:0000256" key="1">
    <source>
        <dbReference type="SAM" id="MobiDB-lite"/>
    </source>
</evidence>
<evidence type="ECO:0000313" key="4">
    <source>
        <dbReference type="Proteomes" id="UP000054729"/>
    </source>
</evidence>
<dbReference type="PATRIC" id="fig|66969.6.peg.2215"/>
<comment type="caution">
    <text evidence="3">The sequence shown here is derived from an EMBL/GenBank/DDBJ whole genome shotgun (WGS) entry which is preliminary data.</text>
</comment>
<dbReference type="STRING" id="66969.Lwal_2033"/>
<feature type="transmembrane region" description="Helical" evidence="2">
    <location>
        <begin position="288"/>
        <end position="312"/>
    </location>
</feature>
<keyword evidence="2" id="KW-1133">Transmembrane helix</keyword>
<proteinExistence type="predicted"/>
<feature type="transmembrane region" description="Helical" evidence="2">
    <location>
        <begin position="225"/>
        <end position="254"/>
    </location>
</feature>
<evidence type="ECO:0008006" key="5">
    <source>
        <dbReference type="Google" id="ProtNLM"/>
    </source>
</evidence>
<feature type="transmembrane region" description="Helical" evidence="2">
    <location>
        <begin position="45"/>
        <end position="64"/>
    </location>
</feature>
<feature type="transmembrane region" description="Helical" evidence="2">
    <location>
        <begin position="332"/>
        <end position="351"/>
    </location>
</feature>
<gene>
    <name evidence="3" type="ORF">Lwal_2033</name>
</gene>
<organism evidence="3 4">
    <name type="scientific">Legionella waltersii</name>
    <dbReference type="NCBI Taxonomy" id="66969"/>
    <lineage>
        <taxon>Bacteria</taxon>
        <taxon>Pseudomonadati</taxon>
        <taxon>Pseudomonadota</taxon>
        <taxon>Gammaproteobacteria</taxon>
        <taxon>Legionellales</taxon>
        <taxon>Legionellaceae</taxon>
        <taxon>Legionella</taxon>
    </lineage>
</organism>
<name>A0A0W1A4L9_9GAMM</name>
<accession>A0A0W1A4L9</accession>
<evidence type="ECO:0000256" key="2">
    <source>
        <dbReference type="SAM" id="Phobius"/>
    </source>
</evidence>
<dbReference type="EMBL" id="LNZB01000051">
    <property type="protein sequence ID" value="KTD76311.1"/>
    <property type="molecule type" value="Genomic_DNA"/>
</dbReference>
<sequence length="661" mass="75281">MSKYTTMNVKNIPFKPKKLPYYISVILLTVGASLILGFLSFSGMYALMPLLPLAFGAFALSVGYEGEIYLQNIKGALNKLFKFNYLENHLAKDYLLGHFPDTKEENCPQFFKDYQAQLKLLAQFGHKELDASSKKKKKQVEKTLSDMEKWFAQQLFLDKQNSTKKQTAYAEELQRWLAAHEQAEWNERLEKRRLQFNLVRGFSVTAGLFMGLGTTYLIVEAFTVIPFFAAIPFAFWPVIILPMAVVAGAAYGMLTYNTITDMINNDTVMKWYKKLRDDFKKGITLRNLFLGATAVLLVSLALALTICTAGTWWTIATNARPLFDWMKNMPSFIMGVINPIITGVSAIFFNVQNSAESLQMVDDATNSDHAEKQKQPGLLTRLGNWFSKLREDENWAQIFNPFRIILKLTVTPLRIVLFLGHLLSIAVTADRMPGVPQILAALVAIISEGFEDAHYFFGHDHNHDEEEHSDHQHEHGHDHQHHQDDFNKLLKERLDPESGHNHNMDIPTWAIKTIAAPVYALAALWDCCFSSKAITYTDAWNKQRGNPIEHHVELKATSKRPSQEWQVEHTVSLIEKYQRKHLDGVLIGKEAAASKSAHLNQLKEDVLNPSRAKPLSQTFKEARNDKVYNAHRMFSLGNENTETQTFIEELPERVFSGPQTV</sequence>